<dbReference type="EMBL" id="CP020330">
    <property type="protein sequence ID" value="AQZ50724.1"/>
    <property type="molecule type" value="Genomic_DNA"/>
</dbReference>
<dbReference type="PANTHER" id="PTHR47197:SF3">
    <property type="entry name" value="DIHYDRO-HEME D1 DEHYDROGENASE"/>
    <property type="match status" value="1"/>
</dbReference>
<feature type="domain" description="YNCE-like beta-propeller" evidence="2">
    <location>
        <begin position="152"/>
        <end position="305"/>
    </location>
</feature>
<organism evidence="3 4">
    <name type="scientific">Martelella mediterranea DSM 17316</name>
    <dbReference type="NCBI Taxonomy" id="1122214"/>
    <lineage>
        <taxon>Bacteria</taxon>
        <taxon>Pseudomonadati</taxon>
        <taxon>Pseudomonadota</taxon>
        <taxon>Alphaproteobacteria</taxon>
        <taxon>Hyphomicrobiales</taxon>
        <taxon>Aurantimonadaceae</taxon>
        <taxon>Martelella</taxon>
    </lineage>
</organism>
<dbReference type="InterPro" id="IPR051200">
    <property type="entry name" value="Host-pathogen_enzymatic-act"/>
</dbReference>
<dbReference type="Pfam" id="PF21783">
    <property type="entry name" value="YNCE"/>
    <property type="match status" value="1"/>
</dbReference>
<keyword evidence="4" id="KW-1185">Reference proteome</keyword>
<protein>
    <submittedName>
        <fullName evidence="3">PQQ-dependent catabolism-associated beta-propeller protein</fullName>
    </submittedName>
</protein>
<name>A0A1U9YZ68_9HYPH</name>
<reference evidence="3 4" key="1">
    <citation type="submission" date="2017-03" db="EMBL/GenBank/DDBJ databases">
        <title>Foreign affairs: Plasmid Transfer between Roseobacters and Rhizobia.</title>
        <authorList>
            <person name="Bartling P."/>
            <person name="Bunk B."/>
            <person name="Overmann J."/>
            <person name="Brinkmann H."/>
            <person name="Petersen J."/>
        </authorList>
    </citation>
    <scope>NUCLEOTIDE SEQUENCE [LARGE SCALE GENOMIC DNA]</scope>
    <source>
        <strain evidence="3 4">MACL11</strain>
    </source>
</reference>
<evidence type="ECO:0000313" key="4">
    <source>
        <dbReference type="Proteomes" id="UP000191135"/>
    </source>
</evidence>
<dbReference type="SUPFAM" id="SSF51004">
    <property type="entry name" value="C-terminal (heme d1) domain of cytochrome cd1-nitrite reductase"/>
    <property type="match status" value="1"/>
</dbReference>
<dbReference type="STRING" id="1122214.Mame_01362"/>
<accession>A0A1U9YZ68</accession>
<dbReference type="PANTHER" id="PTHR47197">
    <property type="entry name" value="PROTEIN NIRF"/>
    <property type="match status" value="1"/>
</dbReference>
<dbReference type="RefSeq" id="WP_018064978.1">
    <property type="nucleotide sequence ID" value="NZ_AQWH01000010.1"/>
</dbReference>
<dbReference type="InterPro" id="IPR011048">
    <property type="entry name" value="Haem_d1_sf"/>
</dbReference>
<dbReference type="InterPro" id="IPR048433">
    <property type="entry name" value="YNCE-like_beta-prop"/>
</dbReference>
<dbReference type="InterPro" id="IPR015943">
    <property type="entry name" value="WD40/YVTN_repeat-like_dom_sf"/>
</dbReference>
<evidence type="ECO:0000256" key="1">
    <source>
        <dbReference type="ARBA" id="ARBA00022729"/>
    </source>
</evidence>
<proteinExistence type="predicted"/>
<gene>
    <name evidence="3" type="ORF">Mame_01362</name>
</gene>
<dbReference type="AlphaFoldDB" id="A0A1U9YZ68"/>
<sequence length="322" mass="34568">MSEADAGTLVIVEKSSHCLSFYDRRTTERLDSIDLPRYSHELVVSADRAFAFVGHYGLRTSADHGDGGRSVTVVDLAARRIVRTLDCRPWRRIHGIALDGQGRLLALSEGDNVLMTFDDPLSADAPSRAVPSGGLKGHLFRVGADGETAYCCNLLSHTVTKVAPRDASVAPVAVTPGEKPEGIWLDAGGDTLYVTNRLSDTLVAIDTASMRITREMKTRSDPLRVYGLAGNRLLLLNCGDKSISVVDAEGMRELGCLPLGSIPLAAHITGDTAFVSLADDRCVEIDLAGLSVMKTLATQSEPDCCFLLAAENDAGFEKRPVR</sequence>
<dbReference type="eggNOG" id="COG3391">
    <property type="taxonomic scope" value="Bacteria"/>
</dbReference>
<dbReference type="Proteomes" id="UP000191135">
    <property type="component" value="Chromosome"/>
</dbReference>
<dbReference type="Gene3D" id="2.130.10.10">
    <property type="entry name" value="YVTN repeat-like/Quinoprotein amine dehydrogenase"/>
    <property type="match status" value="2"/>
</dbReference>
<evidence type="ECO:0000313" key="3">
    <source>
        <dbReference type="EMBL" id="AQZ50724.1"/>
    </source>
</evidence>
<dbReference type="OrthoDB" id="145213at2"/>
<dbReference type="KEGG" id="mmed:Mame_01362"/>
<keyword evidence="1" id="KW-0732">Signal</keyword>
<evidence type="ECO:0000259" key="2">
    <source>
        <dbReference type="Pfam" id="PF21783"/>
    </source>
</evidence>